<organism evidence="3 4">
    <name type="scientific">Acaryochloris thomasi RCC1774</name>
    <dbReference type="NCBI Taxonomy" id="1764569"/>
    <lineage>
        <taxon>Bacteria</taxon>
        <taxon>Bacillati</taxon>
        <taxon>Cyanobacteriota</taxon>
        <taxon>Cyanophyceae</taxon>
        <taxon>Acaryochloridales</taxon>
        <taxon>Acaryochloridaceae</taxon>
        <taxon>Acaryochloris</taxon>
        <taxon>Acaryochloris thomasi</taxon>
    </lineage>
</organism>
<evidence type="ECO:0000313" key="4">
    <source>
        <dbReference type="Proteomes" id="UP000248857"/>
    </source>
</evidence>
<evidence type="ECO:0000313" key="3">
    <source>
        <dbReference type="EMBL" id="PZD72511.1"/>
    </source>
</evidence>
<sequence length="105" mass="11223">MTSLKKTVLGCLGVAIASSLTLAYSPASAQSKPQQEKAAALGGPLTPSNPALFQAQAEPTDSSIKLEEKEKALQSGNTSMDWQSEHLDEQRQFDSNFSIINVDLN</sequence>
<dbReference type="Proteomes" id="UP000248857">
    <property type="component" value="Unassembled WGS sequence"/>
</dbReference>
<keyword evidence="2" id="KW-0732">Signal</keyword>
<comment type="caution">
    <text evidence="3">The sequence shown here is derived from an EMBL/GenBank/DDBJ whole genome shotgun (WGS) entry which is preliminary data.</text>
</comment>
<dbReference type="RefSeq" id="WP_110987093.1">
    <property type="nucleotide sequence ID" value="NZ_CAWNWM010000010.1"/>
</dbReference>
<feature type="region of interest" description="Disordered" evidence="1">
    <location>
        <begin position="28"/>
        <end position="64"/>
    </location>
</feature>
<accession>A0A2W1JUN1</accession>
<dbReference type="EMBL" id="PQWO01000010">
    <property type="protein sequence ID" value="PZD72511.1"/>
    <property type="molecule type" value="Genomic_DNA"/>
</dbReference>
<gene>
    <name evidence="3" type="ORF">C1752_03694</name>
</gene>
<protein>
    <submittedName>
        <fullName evidence="3">Uncharacterized protein</fullName>
    </submittedName>
</protein>
<evidence type="ECO:0000256" key="2">
    <source>
        <dbReference type="SAM" id="SignalP"/>
    </source>
</evidence>
<evidence type="ECO:0000256" key="1">
    <source>
        <dbReference type="SAM" id="MobiDB-lite"/>
    </source>
</evidence>
<feature type="chain" id="PRO_5016076087" evidence="2">
    <location>
        <begin position="30"/>
        <end position="105"/>
    </location>
</feature>
<dbReference type="AlphaFoldDB" id="A0A2W1JUN1"/>
<reference evidence="3 4" key="1">
    <citation type="journal article" date="2018" name="Sci. Rep.">
        <title>A novel species of the marine cyanobacterium Acaryochloris with a unique pigment content and lifestyle.</title>
        <authorList>
            <person name="Partensky F."/>
            <person name="Six C."/>
            <person name="Ratin M."/>
            <person name="Garczarek L."/>
            <person name="Vaulot D."/>
            <person name="Probert I."/>
            <person name="Calteau A."/>
            <person name="Gourvil P."/>
            <person name="Marie D."/>
            <person name="Grebert T."/>
            <person name="Bouchier C."/>
            <person name="Le Panse S."/>
            <person name="Gachenot M."/>
            <person name="Rodriguez F."/>
            <person name="Garrido J.L."/>
        </authorList>
    </citation>
    <scope>NUCLEOTIDE SEQUENCE [LARGE SCALE GENOMIC DNA]</scope>
    <source>
        <strain evidence="3 4">RCC1774</strain>
    </source>
</reference>
<keyword evidence="4" id="KW-1185">Reference proteome</keyword>
<proteinExistence type="predicted"/>
<feature type="signal peptide" evidence="2">
    <location>
        <begin position="1"/>
        <end position="29"/>
    </location>
</feature>
<feature type="compositionally biased region" description="Polar residues" evidence="1">
    <location>
        <begin position="46"/>
        <end position="63"/>
    </location>
</feature>
<name>A0A2W1JUN1_9CYAN</name>